<evidence type="ECO:0000313" key="2">
    <source>
        <dbReference type="Proteomes" id="UP000504603"/>
    </source>
</evidence>
<gene>
    <name evidence="3" type="primary">LOC111023692</name>
</gene>
<dbReference type="RefSeq" id="XP_022156854.1">
    <property type="nucleotide sequence ID" value="XM_022301162.1"/>
</dbReference>
<keyword evidence="1" id="KW-1133">Transmembrane helix</keyword>
<accession>A0A6J1DUU3</accession>
<dbReference type="OrthoDB" id="1671894at2759"/>
<dbReference type="PANTHER" id="PTHR31549">
    <property type="entry name" value="PROTEIN, PUTATIVE (DUF247)-RELATED-RELATED"/>
    <property type="match status" value="1"/>
</dbReference>
<evidence type="ECO:0000256" key="1">
    <source>
        <dbReference type="SAM" id="Phobius"/>
    </source>
</evidence>
<feature type="transmembrane region" description="Helical" evidence="1">
    <location>
        <begin position="490"/>
        <end position="512"/>
    </location>
</feature>
<protein>
    <submittedName>
        <fullName evidence="3">UPF0481 protein At3g02645</fullName>
    </submittedName>
</protein>
<feature type="transmembrane region" description="Helical" evidence="1">
    <location>
        <begin position="226"/>
        <end position="243"/>
    </location>
</feature>
<dbReference type="GeneID" id="111023692"/>
<keyword evidence="2" id="KW-1185">Reference proteome</keyword>
<dbReference type="KEGG" id="mcha:111023692"/>
<dbReference type="Pfam" id="PF03140">
    <property type="entry name" value="DUF247"/>
    <property type="match status" value="1"/>
</dbReference>
<dbReference type="AlphaFoldDB" id="A0A6J1DUU3"/>
<dbReference type="Proteomes" id="UP000504603">
    <property type="component" value="Unplaced"/>
</dbReference>
<dbReference type="InterPro" id="IPR004158">
    <property type="entry name" value="DUF247_pln"/>
</dbReference>
<proteinExistence type="predicted"/>
<organism evidence="2 3">
    <name type="scientific">Momordica charantia</name>
    <name type="common">Bitter gourd</name>
    <name type="synonym">Balsam pear</name>
    <dbReference type="NCBI Taxonomy" id="3673"/>
    <lineage>
        <taxon>Eukaryota</taxon>
        <taxon>Viridiplantae</taxon>
        <taxon>Streptophyta</taxon>
        <taxon>Embryophyta</taxon>
        <taxon>Tracheophyta</taxon>
        <taxon>Spermatophyta</taxon>
        <taxon>Magnoliopsida</taxon>
        <taxon>eudicotyledons</taxon>
        <taxon>Gunneridae</taxon>
        <taxon>Pentapetalae</taxon>
        <taxon>rosids</taxon>
        <taxon>fabids</taxon>
        <taxon>Cucurbitales</taxon>
        <taxon>Cucurbitaceae</taxon>
        <taxon>Momordiceae</taxon>
        <taxon>Momordica</taxon>
    </lineage>
</organism>
<keyword evidence="1" id="KW-0472">Membrane</keyword>
<name>A0A6J1DUU3_MOMCH</name>
<keyword evidence="1" id="KW-0812">Transmembrane</keyword>
<dbReference type="PANTHER" id="PTHR31549:SF300">
    <property type="match status" value="1"/>
</dbReference>
<sequence>MASILAGTLEKSQWVLQMNQINELIGENALDAASKTPISVFQLPDSVRDAHPEVYLPRRVAVGPYHHFRPDLFKMDLFKLGKAKNQKWGPQLDPFLDQLKSLDLKIRASFDQSLEMDAETLSWVLLIDGLFLLELLQNRYNGHPLKLPLEIFHGKLPAEFEIVSDILKLENQIPLFVLREICPKQPTNYLPDLLYKISASVSPFELPWFDPEMVFHEEIYNLSHHLLHFLYLLLLLTPIKNLILRPQSICCRDGDWNAPPYSYYFPSSFDSDSFVTECFNILGSVINIAFLQQLKETFSLIQRLSGLLRSITKPNLGEKKTPRIPCASELKTAGVRFKSTKNGILRSRFDRKTLTLTLPCINLDAFSQVLLRNLVAYEAVAELNPPCLVKYITIMNGLVRSSKDLKILEKAEIVCNYLESEKEAVESSTSSLKKEGMLKIHLESAQNSARSEYLRELEANYKEGLRDMVEEINKWYGNCWRMKMKKFLSLVLLCFAILVVVLLIGAVIARFICGFSFVSCPKGIFKASIALHQTY</sequence>
<reference evidence="3" key="1">
    <citation type="submission" date="2025-08" db="UniProtKB">
        <authorList>
            <consortium name="RefSeq"/>
        </authorList>
    </citation>
    <scope>IDENTIFICATION</scope>
    <source>
        <strain evidence="3">OHB3-1</strain>
    </source>
</reference>
<evidence type="ECO:0000313" key="3">
    <source>
        <dbReference type="RefSeq" id="XP_022156854.1"/>
    </source>
</evidence>